<evidence type="ECO:0000256" key="1">
    <source>
        <dbReference type="SAM" id="Phobius"/>
    </source>
</evidence>
<keyword evidence="1" id="KW-1133">Transmembrane helix</keyword>
<dbReference type="Proteomes" id="UP000617531">
    <property type="component" value="Unassembled WGS sequence"/>
</dbReference>
<keyword evidence="1" id="KW-0812">Transmembrane</keyword>
<sequence>MIDIFTVILIGVATLAGVLCVVLGLVGRKPEDVTILAVALVEVLLLAQVVIALIAPAAGNHPTGNLGEFWVYLATACLMPPAAIAWALTDRSRWSTVVLGVAALAIAVMAYRMNQIWTVQLA</sequence>
<proteinExistence type="predicted"/>
<feature type="transmembrane region" description="Helical" evidence="1">
    <location>
        <begin position="69"/>
        <end position="88"/>
    </location>
</feature>
<reference evidence="2" key="1">
    <citation type="journal article" date="2014" name="Int. J. Syst. Evol. Microbiol.">
        <title>Complete genome sequence of Corynebacterium casei LMG S-19264T (=DSM 44701T), isolated from a smear-ripened cheese.</title>
        <authorList>
            <consortium name="US DOE Joint Genome Institute (JGI-PGF)"/>
            <person name="Walter F."/>
            <person name="Albersmeier A."/>
            <person name="Kalinowski J."/>
            <person name="Ruckert C."/>
        </authorList>
    </citation>
    <scope>NUCLEOTIDE SEQUENCE</scope>
    <source>
        <strain evidence="2">CGMCC 1.16548</strain>
    </source>
</reference>
<organism evidence="2 3">
    <name type="scientific">Pseudolysinimonas yzui</name>
    <dbReference type="NCBI Taxonomy" id="2708254"/>
    <lineage>
        <taxon>Bacteria</taxon>
        <taxon>Bacillati</taxon>
        <taxon>Actinomycetota</taxon>
        <taxon>Actinomycetes</taxon>
        <taxon>Micrococcales</taxon>
        <taxon>Microbacteriaceae</taxon>
        <taxon>Pseudolysinimonas</taxon>
    </lineage>
</organism>
<accession>A0A8J3GNL7</accession>
<dbReference type="EMBL" id="BNAI01000001">
    <property type="protein sequence ID" value="GHF07746.1"/>
    <property type="molecule type" value="Genomic_DNA"/>
</dbReference>
<name>A0A8J3GNL7_9MICO</name>
<comment type="caution">
    <text evidence="2">The sequence shown here is derived from an EMBL/GenBank/DDBJ whole genome shotgun (WGS) entry which is preliminary data.</text>
</comment>
<dbReference type="RefSeq" id="WP_191281835.1">
    <property type="nucleotide sequence ID" value="NZ_BNAI01000001.1"/>
</dbReference>
<gene>
    <name evidence="2" type="ORF">GCM10011600_05580</name>
</gene>
<feature type="transmembrane region" description="Helical" evidence="1">
    <location>
        <begin position="7"/>
        <end position="27"/>
    </location>
</feature>
<keyword evidence="1" id="KW-0472">Membrane</keyword>
<keyword evidence="3" id="KW-1185">Reference proteome</keyword>
<dbReference type="AlphaFoldDB" id="A0A8J3GNL7"/>
<feature type="transmembrane region" description="Helical" evidence="1">
    <location>
        <begin position="94"/>
        <end position="111"/>
    </location>
</feature>
<reference evidence="2" key="2">
    <citation type="submission" date="2020-09" db="EMBL/GenBank/DDBJ databases">
        <authorList>
            <person name="Sun Q."/>
            <person name="Zhou Y."/>
        </authorList>
    </citation>
    <scope>NUCLEOTIDE SEQUENCE</scope>
    <source>
        <strain evidence="2">CGMCC 1.16548</strain>
    </source>
</reference>
<evidence type="ECO:0000313" key="2">
    <source>
        <dbReference type="EMBL" id="GHF07746.1"/>
    </source>
</evidence>
<feature type="transmembrane region" description="Helical" evidence="1">
    <location>
        <begin position="33"/>
        <end position="57"/>
    </location>
</feature>
<protein>
    <submittedName>
        <fullName evidence="2">Uncharacterized protein</fullName>
    </submittedName>
</protein>
<evidence type="ECO:0000313" key="3">
    <source>
        <dbReference type="Proteomes" id="UP000617531"/>
    </source>
</evidence>